<evidence type="ECO:0000259" key="3">
    <source>
        <dbReference type="PROSITE" id="PS50977"/>
    </source>
</evidence>
<dbReference type="InterPro" id="IPR009057">
    <property type="entry name" value="Homeodomain-like_sf"/>
</dbReference>
<evidence type="ECO:0000313" key="5">
    <source>
        <dbReference type="Proteomes" id="UP001162834"/>
    </source>
</evidence>
<dbReference type="EMBL" id="CP087164">
    <property type="protein sequence ID" value="UGS37277.1"/>
    <property type="molecule type" value="Genomic_DNA"/>
</dbReference>
<feature type="DNA-binding region" description="H-T-H motif" evidence="2">
    <location>
        <begin position="35"/>
        <end position="54"/>
    </location>
</feature>
<dbReference type="SUPFAM" id="SSF46689">
    <property type="entry name" value="Homeodomain-like"/>
    <property type="match status" value="1"/>
</dbReference>
<feature type="domain" description="HTH tetR-type" evidence="3">
    <location>
        <begin position="12"/>
        <end position="72"/>
    </location>
</feature>
<dbReference type="GO" id="GO:0003677">
    <property type="term" value="F:DNA binding"/>
    <property type="evidence" value="ECO:0007669"/>
    <property type="project" value="UniProtKB-UniRule"/>
</dbReference>
<proteinExistence type="predicted"/>
<dbReference type="RefSeq" id="WP_259311334.1">
    <property type="nucleotide sequence ID" value="NZ_CP087164.1"/>
</dbReference>
<organism evidence="4 5">
    <name type="scientific">Capillimicrobium parvum</name>
    <dbReference type="NCBI Taxonomy" id="2884022"/>
    <lineage>
        <taxon>Bacteria</taxon>
        <taxon>Bacillati</taxon>
        <taxon>Actinomycetota</taxon>
        <taxon>Thermoleophilia</taxon>
        <taxon>Solirubrobacterales</taxon>
        <taxon>Capillimicrobiaceae</taxon>
        <taxon>Capillimicrobium</taxon>
    </lineage>
</organism>
<dbReference type="Proteomes" id="UP001162834">
    <property type="component" value="Chromosome"/>
</dbReference>
<evidence type="ECO:0000313" key="4">
    <source>
        <dbReference type="EMBL" id="UGS37277.1"/>
    </source>
</evidence>
<protein>
    <recommendedName>
        <fullName evidence="3">HTH tetR-type domain-containing protein</fullName>
    </recommendedName>
</protein>
<dbReference type="Pfam" id="PF00440">
    <property type="entry name" value="TetR_N"/>
    <property type="match status" value="1"/>
</dbReference>
<dbReference type="KEGG" id="sbae:DSM104329_03692"/>
<keyword evidence="1 2" id="KW-0238">DNA-binding</keyword>
<reference evidence="4" key="1">
    <citation type="journal article" date="2022" name="Int. J. Syst. Evol. Microbiol.">
        <title>Pseudomonas aegrilactucae sp. nov. and Pseudomonas morbosilactucae sp. nov., pathogens causing bacterial rot of lettuce in Japan.</title>
        <authorList>
            <person name="Sawada H."/>
            <person name="Fujikawa T."/>
            <person name="Satou M."/>
        </authorList>
    </citation>
    <scope>NUCLEOTIDE SEQUENCE</scope>
    <source>
        <strain evidence="4">0166_1</strain>
    </source>
</reference>
<sequence length="186" mass="19847">MSQQTAPRRIDRQRRERILTGALVVIGEHGVEGLTHRRAAEAAGVPLSAPSYYFASIEDLLEGAMREAAARDLAVLRERFAELPCAEELPTLLASHIADALRDDPGGSVVISELYVAALRRESLREVAVAWDETWLDLLTPVVGRPAAIATTIAAGGLAHRALLGGEPADVAELEAVLRVTLGIAS</sequence>
<evidence type="ECO:0000256" key="2">
    <source>
        <dbReference type="PROSITE-ProRule" id="PRU00335"/>
    </source>
</evidence>
<accession>A0A9E6XZ92</accession>
<dbReference type="InterPro" id="IPR001647">
    <property type="entry name" value="HTH_TetR"/>
</dbReference>
<name>A0A9E6XZ92_9ACTN</name>
<evidence type="ECO:0000256" key="1">
    <source>
        <dbReference type="ARBA" id="ARBA00023125"/>
    </source>
</evidence>
<dbReference type="Gene3D" id="1.10.357.10">
    <property type="entry name" value="Tetracycline Repressor, domain 2"/>
    <property type="match status" value="1"/>
</dbReference>
<dbReference type="AlphaFoldDB" id="A0A9E6XZ92"/>
<dbReference type="PROSITE" id="PS50977">
    <property type="entry name" value="HTH_TETR_2"/>
    <property type="match status" value="1"/>
</dbReference>
<gene>
    <name evidence="4" type="ORF">DSM104329_03692</name>
</gene>
<keyword evidence="5" id="KW-1185">Reference proteome</keyword>